<dbReference type="AlphaFoldDB" id="A0A0B6ET43"/>
<dbReference type="PANTHER" id="PTHR30294">
    <property type="entry name" value="MEMBRANE COMPONENT OF ABC TRANSPORTER YHHJ-RELATED"/>
    <property type="match status" value="1"/>
</dbReference>
<feature type="transmembrane region" description="Helical" evidence="9">
    <location>
        <begin position="21"/>
        <end position="40"/>
    </location>
</feature>
<name>A0A0B6ET43_9CORY</name>
<dbReference type="Proteomes" id="UP000031890">
    <property type="component" value="Chromosome"/>
</dbReference>
<keyword evidence="4 9" id="KW-1003">Cell membrane</keyword>
<feature type="transmembrane region" description="Helical" evidence="9">
    <location>
        <begin position="92"/>
        <end position="114"/>
    </location>
</feature>
<evidence type="ECO:0000256" key="4">
    <source>
        <dbReference type="ARBA" id="ARBA00022475"/>
    </source>
</evidence>
<comment type="similarity">
    <text evidence="2 9">Belongs to the ABC-2 integral membrane protein family.</text>
</comment>
<evidence type="ECO:0000313" key="11">
    <source>
        <dbReference type="EMBL" id="AJI77973.1"/>
    </source>
</evidence>
<dbReference type="GO" id="GO:0140359">
    <property type="term" value="F:ABC-type transporter activity"/>
    <property type="evidence" value="ECO:0007669"/>
    <property type="project" value="InterPro"/>
</dbReference>
<keyword evidence="8" id="KW-0046">Antibiotic resistance</keyword>
<gene>
    <name evidence="11" type="ORF">CSING_02095</name>
</gene>
<dbReference type="Pfam" id="PF01061">
    <property type="entry name" value="ABC2_membrane"/>
    <property type="match status" value="1"/>
</dbReference>
<dbReference type="InterPro" id="IPR047817">
    <property type="entry name" value="ABC2_TM_bact-type"/>
</dbReference>
<dbReference type="RefSeq" id="WP_321969370.1">
    <property type="nucleotide sequence ID" value="NZ_CP010827.1"/>
</dbReference>
<comment type="subcellular location">
    <subcellularLocation>
        <location evidence="1 9">Cell membrane</location>
        <topology evidence="1 9">Multi-pass membrane protein</topology>
    </subcellularLocation>
</comment>
<dbReference type="PANTHER" id="PTHR30294:SF38">
    <property type="entry name" value="TRANSPORT PERMEASE PROTEIN"/>
    <property type="match status" value="1"/>
</dbReference>
<sequence length="246" mass="26388">MRASFAVAKRVGNQLRRDPRTLALIFVLPAVLMSLLYWILSNTGLFDRIAHAVLGVFPFLVMFLVASVTTLRERSSGTLERALTMPVRRIDIIGGYTLTFSLVAVAQTLITVVVCTRLLDLDIEGSLAAFVVVALLSALTGTTAGLLASAFALTEFQVMQFVPAAIVPQFLVCGVIVPREEMPHALELLSHTMPISYVVDAMLALSKAPTPSAFPKGDLVTDIAILSGFCAAFIALGAVSLRRNTP</sequence>
<feature type="domain" description="ABC transmembrane type-2" evidence="10">
    <location>
        <begin position="12"/>
        <end position="244"/>
    </location>
</feature>
<keyword evidence="5 9" id="KW-0812">Transmembrane</keyword>
<keyword evidence="6 9" id="KW-1133">Transmembrane helix</keyword>
<accession>A0A0B6ET43</accession>
<keyword evidence="3 9" id="KW-0813">Transport</keyword>
<dbReference type="PROSITE" id="PS51012">
    <property type="entry name" value="ABC_TM2"/>
    <property type="match status" value="1"/>
</dbReference>
<keyword evidence="7 9" id="KW-0472">Membrane</keyword>
<evidence type="ECO:0000256" key="2">
    <source>
        <dbReference type="ARBA" id="ARBA00007783"/>
    </source>
</evidence>
<dbReference type="GO" id="GO:0043190">
    <property type="term" value="C:ATP-binding cassette (ABC) transporter complex"/>
    <property type="evidence" value="ECO:0007669"/>
    <property type="project" value="InterPro"/>
</dbReference>
<evidence type="ECO:0000256" key="6">
    <source>
        <dbReference type="ARBA" id="ARBA00022989"/>
    </source>
</evidence>
<evidence type="ECO:0000256" key="7">
    <source>
        <dbReference type="ARBA" id="ARBA00023136"/>
    </source>
</evidence>
<protein>
    <recommendedName>
        <fullName evidence="9">Transport permease protein</fullName>
    </recommendedName>
</protein>
<dbReference type="STRING" id="161899.CSING_02095"/>
<evidence type="ECO:0000259" key="10">
    <source>
        <dbReference type="PROSITE" id="PS51012"/>
    </source>
</evidence>
<dbReference type="KEGG" id="csx:CSING_02095"/>
<evidence type="ECO:0000313" key="12">
    <source>
        <dbReference type="Proteomes" id="UP000031890"/>
    </source>
</evidence>
<evidence type="ECO:0000256" key="1">
    <source>
        <dbReference type="ARBA" id="ARBA00004651"/>
    </source>
</evidence>
<reference evidence="11 12" key="1">
    <citation type="journal article" date="2015" name="Genome Announc.">
        <title>Complete Genome Sequence and Annotation of Corynebacterium singulare DSM 44357, Isolated from a Human Semen Specimen.</title>
        <authorList>
            <person name="Merten M."/>
            <person name="Brinkrolf K."/>
            <person name="Albersmeier A."/>
            <person name="Kutter Y."/>
            <person name="Ruckert C."/>
            <person name="Tauch A."/>
        </authorList>
    </citation>
    <scope>NUCLEOTIDE SEQUENCE [LARGE SCALE GENOMIC DNA]</scope>
    <source>
        <strain evidence="11">IBS B52218</strain>
    </source>
</reference>
<organism evidence="11 12">
    <name type="scientific">Corynebacterium singulare</name>
    <dbReference type="NCBI Taxonomy" id="161899"/>
    <lineage>
        <taxon>Bacteria</taxon>
        <taxon>Bacillati</taxon>
        <taxon>Actinomycetota</taxon>
        <taxon>Actinomycetes</taxon>
        <taxon>Mycobacteriales</taxon>
        <taxon>Corynebacteriaceae</taxon>
        <taxon>Corynebacterium</taxon>
    </lineage>
</organism>
<proteinExistence type="inferred from homology"/>
<dbReference type="PIRSF" id="PIRSF006648">
    <property type="entry name" value="DrrB"/>
    <property type="match status" value="1"/>
</dbReference>
<evidence type="ECO:0000256" key="8">
    <source>
        <dbReference type="ARBA" id="ARBA00023251"/>
    </source>
</evidence>
<dbReference type="InterPro" id="IPR051449">
    <property type="entry name" value="ABC-2_transporter_component"/>
</dbReference>
<feature type="transmembrane region" description="Helical" evidence="9">
    <location>
        <begin position="158"/>
        <end position="177"/>
    </location>
</feature>
<evidence type="ECO:0000256" key="3">
    <source>
        <dbReference type="ARBA" id="ARBA00022448"/>
    </source>
</evidence>
<feature type="transmembrane region" description="Helical" evidence="9">
    <location>
        <begin position="223"/>
        <end position="241"/>
    </location>
</feature>
<feature type="transmembrane region" description="Helical" evidence="9">
    <location>
        <begin position="52"/>
        <end position="71"/>
    </location>
</feature>
<dbReference type="HOGENOM" id="CLU_039483_7_1_11"/>
<dbReference type="InterPro" id="IPR000412">
    <property type="entry name" value="ABC_2_transport"/>
</dbReference>
<dbReference type="GO" id="GO:0046677">
    <property type="term" value="P:response to antibiotic"/>
    <property type="evidence" value="ECO:0007669"/>
    <property type="project" value="UniProtKB-KW"/>
</dbReference>
<dbReference type="EMBL" id="CP010827">
    <property type="protein sequence ID" value="AJI77973.1"/>
    <property type="molecule type" value="Genomic_DNA"/>
</dbReference>
<feature type="transmembrane region" description="Helical" evidence="9">
    <location>
        <begin position="126"/>
        <end position="151"/>
    </location>
</feature>
<evidence type="ECO:0000256" key="9">
    <source>
        <dbReference type="RuleBase" id="RU361157"/>
    </source>
</evidence>
<evidence type="ECO:0000256" key="5">
    <source>
        <dbReference type="ARBA" id="ARBA00022692"/>
    </source>
</evidence>
<dbReference type="InterPro" id="IPR013525">
    <property type="entry name" value="ABC2_TM"/>
</dbReference>